<dbReference type="FunFam" id="3.30.160.60:FF:000125">
    <property type="entry name" value="Putative zinc finger protein 143"/>
    <property type="match status" value="1"/>
</dbReference>
<dbReference type="SUPFAM" id="SSF57667">
    <property type="entry name" value="beta-beta-alpha zinc fingers"/>
    <property type="match status" value="6"/>
</dbReference>
<feature type="region of interest" description="Disordered" evidence="8">
    <location>
        <begin position="121"/>
        <end position="225"/>
    </location>
</feature>
<dbReference type="Proteomes" id="UP000198287">
    <property type="component" value="Unassembled WGS sequence"/>
</dbReference>
<keyword evidence="11" id="KW-1185">Reference proteome</keyword>
<dbReference type="Pfam" id="PF13912">
    <property type="entry name" value="zf-C2H2_6"/>
    <property type="match status" value="1"/>
</dbReference>
<feature type="domain" description="C2H2-type" evidence="9">
    <location>
        <begin position="572"/>
        <end position="599"/>
    </location>
</feature>
<keyword evidence="5" id="KW-0862">Zinc</keyword>
<reference evidence="10 11" key="1">
    <citation type="submission" date="2015-12" db="EMBL/GenBank/DDBJ databases">
        <title>The genome of Folsomia candida.</title>
        <authorList>
            <person name="Faddeeva A."/>
            <person name="Derks M.F."/>
            <person name="Anvar Y."/>
            <person name="Smit S."/>
            <person name="Van Straalen N."/>
            <person name="Roelofs D."/>
        </authorList>
    </citation>
    <scope>NUCLEOTIDE SEQUENCE [LARGE SCALE GENOMIC DNA]</scope>
    <source>
        <strain evidence="10 11">VU population</strain>
        <tissue evidence="10">Whole body</tissue>
    </source>
</reference>
<evidence type="ECO:0000256" key="4">
    <source>
        <dbReference type="ARBA" id="ARBA00022771"/>
    </source>
</evidence>
<feature type="compositionally biased region" description="Basic and acidic residues" evidence="8">
    <location>
        <begin position="310"/>
        <end position="327"/>
    </location>
</feature>
<proteinExistence type="predicted"/>
<keyword evidence="3" id="KW-0677">Repeat</keyword>
<dbReference type="Pfam" id="PF00096">
    <property type="entry name" value="zf-C2H2"/>
    <property type="match status" value="2"/>
</dbReference>
<keyword evidence="6" id="KW-0539">Nucleus</keyword>
<dbReference type="InterPro" id="IPR017956">
    <property type="entry name" value="AT_hook_DNA-bd_motif"/>
</dbReference>
<feature type="compositionally biased region" description="Low complexity" evidence="8">
    <location>
        <begin position="298"/>
        <end position="309"/>
    </location>
</feature>
<dbReference type="InterPro" id="IPR013087">
    <property type="entry name" value="Znf_C2H2_type"/>
</dbReference>
<feature type="domain" description="C2H2-type" evidence="9">
    <location>
        <begin position="765"/>
        <end position="794"/>
    </location>
</feature>
<dbReference type="PROSITE" id="PS50157">
    <property type="entry name" value="ZINC_FINGER_C2H2_2"/>
    <property type="match status" value="10"/>
</dbReference>
<dbReference type="AlphaFoldDB" id="A0A226DTL2"/>
<dbReference type="GO" id="GO:0005634">
    <property type="term" value="C:nucleus"/>
    <property type="evidence" value="ECO:0007669"/>
    <property type="project" value="UniProtKB-SubCell"/>
</dbReference>
<evidence type="ECO:0000256" key="8">
    <source>
        <dbReference type="SAM" id="MobiDB-lite"/>
    </source>
</evidence>
<feature type="domain" description="C2H2-type" evidence="9">
    <location>
        <begin position="503"/>
        <end position="533"/>
    </location>
</feature>
<name>A0A226DTL2_FOLCA</name>
<keyword evidence="4 7" id="KW-0863">Zinc-finger</keyword>
<feature type="compositionally biased region" description="Acidic residues" evidence="8">
    <location>
        <begin position="366"/>
        <end position="380"/>
    </location>
</feature>
<dbReference type="FunFam" id="3.30.160.60:FF:000446">
    <property type="entry name" value="Zinc finger protein"/>
    <property type="match status" value="1"/>
</dbReference>
<gene>
    <name evidence="10" type="ORF">Fcan01_16797</name>
</gene>
<comment type="subcellular location">
    <subcellularLocation>
        <location evidence="1">Nucleus</location>
    </subcellularLocation>
</comment>
<feature type="domain" description="C2H2-type" evidence="9">
    <location>
        <begin position="628"/>
        <end position="658"/>
    </location>
</feature>
<feature type="domain" description="C2H2-type" evidence="9">
    <location>
        <begin position="401"/>
        <end position="425"/>
    </location>
</feature>
<dbReference type="SMART" id="SM00355">
    <property type="entry name" value="ZnF_C2H2"/>
    <property type="match status" value="12"/>
</dbReference>
<feature type="domain" description="C2H2-type" evidence="9">
    <location>
        <begin position="706"/>
        <end position="734"/>
    </location>
</feature>
<comment type="caution">
    <text evidence="10">The sequence shown here is derived from an EMBL/GenBank/DDBJ whole genome shotgun (WGS) entry which is preliminary data.</text>
</comment>
<dbReference type="OMA" id="PNANENY"/>
<feature type="domain" description="C2H2-type" evidence="9">
    <location>
        <begin position="600"/>
        <end position="627"/>
    </location>
</feature>
<evidence type="ECO:0000256" key="3">
    <source>
        <dbReference type="ARBA" id="ARBA00022737"/>
    </source>
</evidence>
<dbReference type="Pfam" id="PF02178">
    <property type="entry name" value="AT_hook"/>
    <property type="match status" value="2"/>
</dbReference>
<evidence type="ECO:0000256" key="1">
    <source>
        <dbReference type="ARBA" id="ARBA00004123"/>
    </source>
</evidence>
<dbReference type="GO" id="GO:0003700">
    <property type="term" value="F:DNA-binding transcription factor activity"/>
    <property type="evidence" value="ECO:0007669"/>
    <property type="project" value="TreeGrafter"/>
</dbReference>
<dbReference type="PRINTS" id="PR00929">
    <property type="entry name" value="ATHOOK"/>
</dbReference>
<feature type="compositionally biased region" description="Basic residues" evidence="8">
    <location>
        <begin position="850"/>
        <end position="863"/>
    </location>
</feature>
<accession>A0A226DTL2</accession>
<dbReference type="SMART" id="SM00384">
    <property type="entry name" value="AT_hook"/>
    <property type="match status" value="2"/>
</dbReference>
<dbReference type="PANTHER" id="PTHR24390">
    <property type="entry name" value="ZINC FINGER PROTEIN"/>
    <property type="match status" value="1"/>
</dbReference>
<dbReference type="GO" id="GO:0000978">
    <property type="term" value="F:RNA polymerase II cis-regulatory region sequence-specific DNA binding"/>
    <property type="evidence" value="ECO:0007669"/>
    <property type="project" value="TreeGrafter"/>
</dbReference>
<feature type="domain" description="C2H2-type" evidence="9">
    <location>
        <begin position="795"/>
        <end position="825"/>
    </location>
</feature>
<evidence type="ECO:0000256" key="2">
    <source>
        <dbReference type="ARBA" id="ARBA00022723"/>
    </source>
</evidence>
<evidence type="ECO:0000313" key="10">
    <source>
        <dbReference type="EMBL" id="OXA48822.1"/>
    </source>
</evidence>
<keyword evidence="2" id="KW-0479">Metal-binding</keyword>
<dbReference type="GO" id="GO:0006357">
    <property type="term" value="P:regulation of transcription by RNA polymerase II"/>
    <property type="evidence" value="ECO:0007669"/>
    <property type="project" value="TreeGrafter"/>
</dbReference>
<feature type="region of interest" description="Disordered" evidence="8">
    <location>
        <begin position="265"/>
        <end position="396"/>
    </location>
</feature>
<feature type="compositionally biased region" description="Acidic residues" evidence="8">
    <location>
        <begin position="332"/>
        <end position="350"/>
    </location>
</feature>
<feature type="domain" description="C2H2-type" evidence="9">
    <location>
        <begin position="429"/>
        <end position="452"/>
    </location>
</feature>
<protein>
    <submittedName>
        <fullName evidence="10">Zinc finger and SCAN domain-containing protein 2</fullName>
    </submittedName>
</protein>
<feature type="region of interest" description="Disordered" evidence="8">
    <location>
        <begin position="818"/>
        <end position="877"/>
    </location>
</feature>
<dbReference type="Pfam" id="PF12874">
    <property type="entry name" value="zf-met"/>
    <property type="match status" value="1"/>
</dbReference>
<evidence type="ECO:0000313" key="11">
    <source>
        <dbReference type="Proteomes" id="UP000198287"/>
    </source>
</evidence>
<dbReference type="PANTHER" id="PTHR24390:SF79">
    <property type="entry name" value="ASPARAGINE-RICH ZINC FINGER PROTEIN AZF1"/>
    <property type="match status" value="1"/>
</dbReference>
<sequence length="979" mass="109612">MIPTCSTCLAPFDGTVPPPVKEIRSTIDDDNFPFCILPDYDDNNQRDSSSSRQISICAALSTLFDPISPSSSPLFRNRKGIIMCSSCAESLTLVYNNYKEFIALIHPESEVGKKLGRLEGQKVTSSPVLDKKSELGEKSGPLISSDAKRGRGRPRKSQVSGEVGPDIKLPSDNLPSVEVPATQKRGRGRPPKFPQSLKSQIKESPLPSSLSARKKKPRLEEPDLIDELIFDPQSVCVKDEPMSDLDLDFMDGSDVMEGCFENVSISEHGHDDDEDDEMDCKSKSLKNNEVTPLVPLPTTRRSSTRNTKSYVKEDNHKFEPDFEKLENSNDNIFEDEESSSSSEDSSDEDFTLPANKIVDLKKDENSPSDDSSDSDDEDQDYTPSQTTNPRAAPPIISGGTFTCPTCSATFAHLKSYRRHYLSTHAKVSYSCPKCDKRFTREDHVLTHRRGVHGETVASISAARRREKRSKPRYPCPACPSKFHSAPLLDAHLSSSHGDDPTPWKCSRENCTLTFSTRPELSAHTRSSHRALERATCSVCGIQVRDKYKLKKHQVRIHHVRVLGKDFEASKKWGCDQCGKRYQKEYALIEHKISHGIGAPHKCAVCGGIFKHKKSLERHERIHEGRFDFPCGEEGCDKSFMRNDKRRNHWRRVHNKGEGVGVGGEGREGVRGEGEGVKRVVVKKEKVKKHKNGEEIACAECGKMKTKLCYICGRSFSCQSGLNTHIKYTHQEKEPLQCTICGVLCKRPKDMRAHYALHDLGEERPYVCQVPGCGKGFRSEKTLKSHNIVHTPEKGFHCTYPNCGKSFNRVDNMRAHVAGVHEGKQVRKKRPPPPRPPRQGHGDNSATTTRPRFKINKTRKRRRREPSESSSSIDYEQDEYILPTQIHANSRGINSNDPLNPNANENYFCTGSQWASGWPGPDRNPTVPGLGHPPIRTESFGPVLGPVSDQLFKDRTGPPVFGPPEYFGAQENLNTLTLNF</sequence>
<evidence type="ECO:0000259" key="9">
    <source>
        <dbReference type="PROSITE" id="PS50157"/>
    </source>
</evidence>
<evidence type="ECO:0000256" key="5">
    <source>
        <dbReference type="ARBA" id="ARBA00022833"/>
    </source>
</evidence>
<feature type="domain" description="C2H2-type" evidence="9">
    <location>
        <begin position="473"/>
        <end position="500"/>
    </location>
</feature>
<evidence type="ECO:0000256" key="7">
    <source>
        <dbReference type="PROSITE-ProRule" id="PRU00042"/>
    </source>
</evidence>
<evidence type="ECO:0000256" key="6">
    <source>
        <dbReference type="ARBA" id="ARBA00023242"/>
    </source>
</evidence>
<dbReference type="Gene3D" id="3.30.160.60">
    <property type="entry name" value="Classic Zinc Finger"/>
    <property type="match status" value="8"/>
</dbReference>
<dbReference type="InterPro" id="IPR036236">
    <property type="entry name" value="Znf_C2H2_sf"/>
</dbReference>
<dbReference type="OrthoDB" id="6077919at2759"/>
<dbReference type="GO" id="GO:0008270">
    <property type="term" value="F:zinc ion binding"/>
    <property type="evidence" value="ECO:0007669"/>
    <property type="project" value="UniProtKB-KW"/>
</dbReference>
<dbReference type="EMBL" id="LNIX01000011">
    <property type="protein sequence ID" value="OXA48822.1"/>
    <property type="molecule type" value="Genomic_DNA"/>
</dbReference>
<organism evidence="10 11">
    <name type="scientific">Folsomia candida</name>
    <name type="common">Springtail</name>
    <dbReference type="NCBI Taxonomy" id="158441"/>
    <lineage>
        <taxon>Eukaryota</taxon>
        <taxon>Metazoa</taxon>
        <taxon>Ecdysozoa</taxon>
        <taxon>Arthropoda</taxon>
        <taxon>Hexapoda</taxon>
        <taxon>Collembola</taxon>
        <taxon>Entomobryomorpha</taxon>
        <taxon>Isotomoidea</taxon>
        <taxon>Isotomidae</taxon>
        <taxon>Proisotominae</taxon>
        <taxon>Folsomia</taxon>
    </lineage>
</organism>
<dbReference type="PROSITE" id="PS00028">
    <property type="entry name" value="ZINC_FINGER_C2H2_1"/>
    <property type="match status" value="9"/>
</dbReference>